<name>A0A812LYH2_9DINO</name>
<feature type="signal peptide" evidence="4">
    <location>
        <begin position="1"/>
        <end position="19"/>
    </location>
</feature>
<dbReference type="InterPro" id="IPR003593">
    <property type="entry name" value="AAA+_ATPase"/>
</dbReference>
<dbReference type="SUPFAM" id="SSF52540">
    <property type="entry name" value="P-loop containing nucleoside triphosphate hydrolases"/>
    <property type="match status" value="1"/>
</dbReference>
<feature type="chain" id="PRO_5032931330" evidence="4">
    <location>
        <begin position="20"/>
        <end position="940"/>
    </location>
</feature>
<organism evidence="6 7">
    <name type="scientific">Symbiodinium natans</name>
    <dbReference type="NCBI Taxonomy" id="878477"/>
    <lineage>
        <taxon>Eukaryota</taxon>
        <taxon>Sar</taxon>
        <taxon>Alveolata</taxon>
        <taxon>Dinophyceae</taxon>
        <taxon>Suessiales</taxon>
        <taxon>Symbiodiniaceae</taxon>
        <taxon>Symbiodinium</taxon>
    </lineage>
</organism>
<evidence type="ECO:0000259" key="5">
    <source>
        <dbReference type="PROSITE" id="PS50893"/>
    </source>
</evidence>
<evidence type="ECO:0000256" key="3">
    <source>
        <dbReference type="SAM" id="Phobius"/>
    </source>
</evidence>
<keyword evidence="3" id="KW-0472">Membrane</keyword>
<dbReference type="PROSITE" id="PS50893">
    <property type="entry name" value="ABC_TRANSPORTER_2"/>
    <property type="match status" value="1"/>
</dbReference>
<keyword evidence="2" id="KW-0067">ATP-binding</keyword>
<keyword evidence="3" id="KW-0812">Transmembrane</keyword>
<keyword evidence="7" id="KW-1185">Reference proteome</keyword>
<evidence type="ECO:0000313" key="6">
    <source>
        <dbReference type="EMBL" id="CAE7253451.1"/>
    </source>
</evidence>
<dbReference type="InterPro" id="IPR027417">
    <property type="entry name" value="P-loop_NTPase"/>
</dbReference>
<evidence type="ECO:0000313" key="7">
    <source>
        <dbReference type="Proteomes" id="UP000604046"/>
    </source>
</evidence>
<gene>
    <name evidence="6" type="primary">ABCC11</name>
    <name evidence="6" type="ORF">SNAT2548_LOCUS12743</name>
</gene>
<feature type="transmembrane region" description="Helical" evidence="3">
    <location>
        <begin position="67"/>
        <end position="88"/>
    </location>
</feature>
<evidence type="ECO:0000256" key="1">
    <source>
        <dbReference type="ARBA" id="ARBA00022741"/>
    </source>
</evidence>
<feature type="transmembrane region" description="Helical" evidence="3">
    <location>
        <begin position="167"/>
        <end position="189"/>
    </location>
</feature>
<dbReference type="Pfam" id="PF00005">
    <property type="entry name" value="ABC_tran"/>
    <property type="match status" value="1"/>
</dbReference>
<dbReference type="SMART" id="SM00382">
    <property type="entry name" value="AAA"/>
    <property type="match status" value="1"/>
</dbReference>
<reference evidence="6" key="1">
    <citation type="submission" date="2021-02" db="EMBL/GenBank/DDBJ databases">
        <authorList>
            <person name="Dougan E. K."/>
            <person name="Rhodes N."/>
            <person name="Thang M."/>
            <person name="Chan C."/>
        </authorList>
    </citation>
    <scope>NUCLEOTIDE SEQUENCE</scope>
</reference>
<comment type="caution">
    <text evidence="6">The sequence shown here is derived from an EMBL/GenBank/DDBJ whole genome shotgun (WGS) entry which is preliminary data.</text>
</comment>
<feature type="non-terminal residue" evidence="6">
    <location>
        <position position="1"/>
    </location>
</feature>
<keyword evidence="4" id="KW-0732">Signal</keyword>
<keyword evidence="1" id="KW-0547">Nucleotide-binding</keyword>
<keyword evidence="3" id="KW-1133">Transmembrane helix</keyword>
<dbReference type="InterPro" id="IPR003439">
    <property type="entry name" value="ABC_transporter-like_ATP-bd"/>
</dbReference>
<dbReference type="GO" id="GO:0042626">
    <property type="term" value="F:ATPase-coupled transmembrane transporter activity"/>
    <property type="evidence" value="ECO:0007669"/>
    <property type="project" value="TreeGrafter"/>
</dbReference>
<sequence length="940" mass="101238">MACAARCLLLASLACCVSAAHGNCIPDDGLGNTTCQSPDEHSFVQSWKRTDRAPPGPQPLPAARQLGLMWAPAMWLVLLVPFAAMQFWTGAKPQKSATEALLHGAGLARGQKWSSEAEQEGSSSRQDVWLDVAGLRDLWLLEVQRQRHGASLLKVLLRHCLSESWMANAYGTCIGALGFAANLFLSIALGQLLDGVRRGQAHGFDGLMVVLTCAVLPSLVGFLEAASCTRNARFAARCSAALMGLLGTKAKQLPATKVGVDPLASLGGIHGALRLSDQVGEAVPCLWRAAMACAQVAVLLAWLWTRWGAMVLLAPLGFAPLLPVTALRLRGLVQPYVSYETAAQRRHDFVAASCSKQGLPQVSTQNFVERAQHLRREELGFLWVMHNLSYQVALLAARWPQVIALACVVAIAALAPTQPEVLLPLFLQLHCLLRQLSVCSSSVTKLCAVEPSLARVEAFLSRRELGAASPPEEGLCLHLSGSFAWEEEAEVESLPVLVDLDLKVPRGSLLAVLGTSGAGKTSLLHAASGALQPLADALVQRTPSALFLPSTPWIFPGSMQANILCGRSLELQRYQEVLQALGLEAVAEDPESTSMDRQARIALARAAYGSEDLVLMDDPFCGMAASDAEQIIREVLQGPLFAGRSCIVTFGSDTARLALAAGGFSNRIVLEGGAMAVNGTVGTEDLQGTWVSWAPSNAKPLVAGPDCQPAQEEQLGGVFGAMAFLQLAGRCQITCVYLLLLVDQILQTGLDWFVLVAALKISRTRSLFSFHWQLATCWINFMLKLVLARAAASCCTAAGESFHAKWLSERIVTASSKSVMQDMKVVDLGLSHQVWVLLALLCSSLGLLCLVHVRLPHPLYGLFALPAYMMACWFLWQNFCRRVDLHRKRRECQVSVSKVLHDCFAPGAAARLMAQESHVLEVEEATLKAYARRCAAAPSA</sequence>
<dbReference type="Proteomes" id="UP000604046">
    <property type="component" value="Unassembled WGS sequence"/>
</dbReference>
<proteinExistence type="predicted"/>
<feature type="domain" description="ABC transporter" evidence="5">
    <location>
        <begin position="477"/>
        <end position="698"/>
    </location>
</feature>
<dbReference type="GO" id="GO:0016020">
    <property type="term" value="C:membrane"/>
    <property type="evidence" value="ECO:0007669"/>
    <property type="project" value="TreeGrafter"/>
</dbReference>
<dbReference type="OrthoDB" id="428130at2759"/>
<feature type="transmembrane region" description="Helical" evidence="3">
    <location>
        <begin position="834"/>
        <end position="853"/>
    </location>
</feature>
<dbReference type="GO" id="GO:0016887">
    <property type="term" value="F:ATP hydrolysis activity"/>
    <property type="evidence" value="ECO:0007669"/>
    <property type="project" value="InterPro"/>
</dbReference>
<feature type="transmembrane region" description="Helical" evidence="3">
    <location>
        <begin position="859"/>
        <end position="880"/>
    </location>
</feature>
<dbReference type="AlphaFoldDB" id="A0A812LYH2"/>
<protein>
    <submittedName>
        <fullName evidence="6">ABCC11 protein</fullName>
    </submittedName>
</protein>
<feature type="transmembrane region" description="Helical" evidence="3">
    <location>
        <begin position="201"/>
        <end position="223"/>
    </location>
</feature>
<dbReference type="InterPro" id="IPR050173">
    <property type="entry name" value="ABC_transporter_C-like"/>
</dbReference>
<dbReference type="Gene3D" id="3.40.50.300">
    <property type="entry name" value="P-loop containing nucleotide triphosphate hydrolases"/>
    <property type="match status" value="1"/>
</dbReference>
<dbReference type="EMBL" id="CAJNDS010001254">
    <property type="protein sequence ID" value="CAE7253451.1"/>
    <property type="molecule type" value="Genomic_DNA"/>
</dbReference>
<accession>A0A812LYH2</accession>
<dbReference type="PANTHER" id="PTHR24223">
    <property type="entry name" value="ATP-BINDING CASSETTE SUB-FAMILY C"/>
    <property type="match status" value="1"/>
</dbReference>
<evidence type="ECO:0000256" key="2">
    <source>
        <dbReference type="ARBA" id="ARBA00022840"/>
    </source>
</evidence>
<evidence type="ECO:0000256" key="4">
    <source>
        <dbReference type="SAM" id="SignalP"/>
    </source>
</evidence>
<dbReference type="GO" id="GO:0005524">
    <property type="term" value="F:ATP binding"/>
    <property type="evidence" value="ECO:0007669"/>
    <property type="project" value="UniProtKB-KW"/>
</dbReference>